<dbReference type="PANTHER" id="PTHR31065">
    <property type="entry name" value="PLATZ TRANSCRIPTION FACTOR FAMILY PROTEIN"/>
    <property type="match status" value="1"/>
</dbReference>
<reference evidence="2" key="2">
    <citation type="submission" date="2018-05" db="EMBL/GenBank/DDBJ databases">
        <title>OpunRS2 (Oryza punctata Reference Sequence Version 2).</title>
        <authorList>
            <person name="Zhang J."/>
            <person name="Kudrna D."/>
            <person name="Lee S."/>
            <person name="Talag J."/>
            <person name="Welchert J."/>
            <person name="Wing R.A."/>
        </authorList>
    </citation>
    <scope>NUCLEOTIDE SEQUENCE [LARGE SCALE GENOMIC DNA]</scope>
</reference>
<feature type="compositionally biased region" description="Polar residues" evidence="1">
    <location>
        <begin position="242"/>
        <end position="251"/>
    </location>
</feature>
<dbReference type="Proteomes" id="UP000026962">
    <property type="component" value="Chromosome 2"/>
</dbReference>
<feature type="region of interest" description="Disordered" evidence="1">
    <location>
        <begin position="308"/>
        <end position="341"/>
    </location>
</feature>
<dbReference type="EnsemblPlants" id="OPUNC02G06220.1">
    <property type="protein sequence ID" value="OPUNC02G06220.1"/>
    <property type="gene ID" value="OPUNC02G06220"/>
</dbReference>
<name>A0A0E0JWQ3_ORYPU</name>
<feature type="compositionally biased region" description="Basic and acidic residues" evidence="1">
    <location>
        <begin position="13"/>
        <end position="22"/>
    </location>
</feature>
<sequence>MESSAAAMAAGLGERDDATEEERRREPAWLRSLLGARFFAACTSHRGMSRSECNQYCLTCADAAAGAVGCQWCVAAAHGCAGWEDHRVVQVRRSSYHNVVRVSELERALDLSRVQTYVINRDRVVFLNERPQAPRNGRCAAAAAVACAACEACGRGLLDVAFRFCSLGCKVRELLSFSGSLRSATIFAIFGPRPRRRLKCMESDPTLTFTIDPNNIPEPQISGPQEDEEDDDEEEDEPFYPTKTNAVQSKASGGCRPPAPAQGQPSASSSRPRRGGRRVTRRDQNGNDGDKEGDQEAAAAILAFAAATARSVPAASAADPNSYRRRARKGAHRAPERAPFV</sequence>
<dbReference type="Gramene" id="OPUNC02G06220.1">
    <property type="protein sequence ID" value="OPUNC02G06220.1"/>
    <property type="gene ID" value="OPUNC02G06220"/>
</dbReference>
<feature type="region of interest" description="Disordered" evidence="1">
    <location>
        <begin position="1"/>
        <end position="22"/>
    </location>
</feature>
<feature type="compositionally biased region" description="Basic residues" evidence="1">
    <location>
        <begin position="271"/>
        <end position="280"/>
    </location>
</feature>
<dbReference type="OMA" id="NIPEPQI"/>
<dbReference type="AlphaFoldDB" id="A0A0E0JWQ3"/>
<reference evidence="2" key="1">
    <citation type="submission" date="2015-04" db="UniProtKB">
        <authorList>
            <consortium name="EnsemblPlants"/>
        </authorList>
    </citation>
    <scope>IDENTIFICATION</scope>
</reference>
<protein>
    <recommendedName>
        <fullName evidence="4">PLATZ transcription factor family protein</fullName>
    </recommendedName>
</protein>
<dbReference type="PANTHER" id="PTHR31065:SF56">
    <property type="entry name" value="OS11G0428700 PROTEIN"/>
    <property type="match status" value="1"/>
</dbReference>
<dbReference type="InterPro" id="IPR006734">
    <property type="entry name" value="PLATZ"/>
</dbReference>
<feature type="compositionally biased region" description="Basic and acidic residues" evidence="1">
    <location>
        <begin position="281"/>
        <end position="294"/>
    </location>
</feature>
<feature type="region of interest" description="Disordered" evidence="1">
    <location>
        <begin position="207"/>
        <end position="296"/>
    </location>
</feature>
<keyword evidence="3" id="KW-1185">Reference proteome</keyword>
<feature type="compositionally biased region" description="Low complexity" evidence="1">
    <location>
        <begin position="261"/>
        <end position="270"/>
    </location>
</feature>
<feature type="compositionally biased region" description="Acidic residues" evidence="1">
    <location>
        <begin position="225"/>
        <end position="238"/>
    </location>
</feature>
<evidence type="ECO:0008006" key="4">
    <source>
        <dbReference type="Google" id="ProtNLM"/>
    </source>
</evidence>
<organism evidence="2">
    <name type="scientific">Oryza punctata</name>
    <name type="common">Red rice</name>
    <dbReference type="NCBI Taxonomy" id="4537"/>
    <lineage>
        <taxon>Eukaryota</taxon>
        <taxon>Viridiplantae</taxon>
        <taxon>Streptophyta</taxon>
        <taxon>Embryophyta</taxon>
        <taxon>Tracheophyta</taxon>
        <taxon>Spermatophyta</taxon>
        <taxon>Magnoliopsida</taxon>
        <taxon>Liliopsida</taxon>
        <taxon>Poales</taxon>
        <taxon>Poaceae</taxon>
        <taxon>BOP clade</taxon>
        <taxon>Oryzoideae</taxon>
        <taxon>Oryzeae</taxon>
        <taxon>Oryzinae</taxon>
        <taxon>Oryza</taxon>
    </lineage>
</organism>
<dbReference type="eggNOG" id="ENOG502R0ZN">
    <property type="taxonomic scope" value="Eukaryota"/>
</dbReference>
<feature type="compositionally biased region" description="Low complexity" evidence="1">
    <location>
        <begin position="308"/>
        <end position="318"/>
    </location>
</feature>
<accession>A0A0E0JWQ3</accession>
<dbReference type="Pfam" id="PF04640">
    <property type="entry name" value="PLATZ"/>
    <property type="match status" value="1"/>
</dbReference>
<dbReference type="HOGENOM" id="CLU_070437_2_1_1"/>
<evidence type="ECO:0000256" key="1">
    <source>
        <dbReference type="SAM" id="MobiDB-lite"/>
    </source>
</evidence>
<proteinExistence type="predicted"/>
<feature type="compositionally biased region" description="Basic residues" evidence="1">
    <location>
        <begin position="323"/>
        <end position="332"/>
    </location>
</feature>
<dbReference type="STRING" id="4537.A0A0E0JWQ3"/>
<evidence type="ECO:0000313" key="2">
    <source>
        <dbReference type="EnsemblPlants" id="OPUNC02G06220.1"/>
    </source>
</evidence>
<evidence type="ECO:0000313" key="3">
    <source>
        <dbReference type="Proteomes" id="UP000026962"/>
    </source>
</evidence>